<evidence type="ECO:0000313" key="2">
    <source>
        <dbReference type="EMBL" id="SMP19721.1"/>
    </source>
</evidence>
<dbReference type="InterPro" id="IPR002575">
    <property type="entry name" value="Aminoglycoside_PTrfase"/>
</dbReference>
<dbReference type="AlphaFoldDB" id="A0AA46AFH8"/>
<organism evidence="2 3">
    <name type="scientific">Laceyella tengchongensis</name>
    <dbReference type="NCBI Taxonomy" id="574699"/>
    <lineage>
        <taxon>Bacteria</taxon>
        <taxon>Bacillati</taxon>
        <taxon>Bacillota</taxon>
        <taxon>Bacilli</taxon>
        <taxon>Bacillales</taxon>
        <taxon>Thermoactinomycetaceae</taxon>
        <taxon>Laceyella</taxon>
    </lineage>
</organism>
<feature type="domain" description="Aminoglycoside phosphotransferase" evidence="1">
    <location>
        <begin position="24"/>
        <end position="261"/>
    </location>
</feature>
<dbReference type="EMBL" id="FXTU01000003">
    <property type="protein sequence ID" value="SMP19721.1"/>
    <property type="molecule type" value="Genomic_DNA"/>
</dbReference>
<protein>
    <submittedName>
        <fullName evidence="2">Macrolide phosphotransferase</fullName>
    </submittedName>
</protein>
<name>A0AA46AFH8_9BACL</name>
<dbReference type="Gene3D" id="3.30.200.20">
    <property type="entry name" value="Phosphorylase Kinase, domain 1"/>
    <property type="match status" value="1"/>
</dbReference>
<accession>A0AA46AFH8</accession>
<dbReference type="CDD" id="cd05152">
    <property type="entry name" value="MPH2"/>
    <property type="match status" value="1"/>
</dbReference>
<dbReference type="PANTHER" id="PTHR21310:SF15">
    <property type="entry name" value="AMINOGLYCOSIDE PHOSPHOTRANSFERASE DOMAIN-CONTAINING PROTEIN"/>
    <property type="match status" value="1"/>
</dbReference>
<comment type="caution">
    <text evidence="2">The sequence shown here is derived from an EMBL/GenBank/DDBJ whole genome shotgun (WGS) entry which is preliminary data.</text>
</comment>
<dbReference type="Proteomes" id="UP001157946">
    <property type="component" value="Unassembled WGS sequence"/>
</dbReference>
<dbReference type="SUPFAM" id="SSF56112">
    <property type="entry name" value="Protein kinase-like (PK-like)"/>
    <property type="match status" value="1"/>
</dbReference>
<dbReference type="Pfam" id="PF01636">
    <property type="entry name" value="APH"/>
    <property type="match status" value="1"/>
</dbReference>
<dbReference type="PANTHER" id="PTHR21310">
    <property type="entry name" value="AMINOGLYCOSIDE PHOSPHOTRANSFERASE-RELATED-RELATED"/>
    <property type="match status" value="1"/>
</dbReference>
<keyword evidence="3" id="KW-1185">Reference proteome</keyword>
<reference evidence="2" key="1">
    <citation type="submission" date="2017-05" db="EMBL/GenBank/DDBJ databases">
        <authorList>
            <person name="Varghese N."/>
            <person name="Submissions S."/>
        </authorList>
    </citation>
    <scope>NUCLEOTIDE SEQUENCE</scope>
    <source>
        <strain evidence="2">DSM 45262</strain>
    </source>
</reference>
<dbReference type="InterPro" id="IPR011009">
    <property type="entry name" value="Kinase-like_dom_sf"/>
</dbReference>
<proteinExistence type="predicted"/>
<gene>
    <name evidence="2" type="ORF">SAMN06265361_103302</name>
</gene>
<dbReference type="RefSeq" id="WP_284724267.1">
    <property type="nucleotide sequence ID" value="NZ_FXTU01000003.1"/>
</dbReference>
<dbReference type="Gene3D" id="3.90.1200.10">
    <property type="match status" value="1"/>
</dbReference>
<evidence type="ECO:0000313" key="3">
    <source>
        <dbReference type="Proteomes" id="UP001157946"/>
    </source>
</evidence>
<dbReference type="InterPro" id="IPR051678">
    <property type="entry name" value="AGP_Transferase"/>
</dbReference>
<evidence type="ECO:0000259" key="1">
    <source>
        <dbReference type="Pfam" id="PF01636"/>
    </source>
</evidence>
<sequence length="301" mass="33783">MTLSDKQVMEVARRHGLMMREDSLTRNESGLDFSVVFAMDEQGEQWVLRLPRRPDVVPTAKKEKAILDFLDGKIPVQAPKWTVFSDELIAYKRLVGAPAATIDPETKAYVWEIDEHNVPDIFHETLGQAMAALHRINHDQARQAGLTVHAAEELREAMRKRMEKVKAHFGVSQPLWARWQKWLANDALWPKQTALIHGDLHVGHILVDGEARVTGIIDWTEARVDDPANDFVVHLALFGEGGLQKLIDAYQGAGGVVWPTMVEHIIELQAAAYPVAIAEFAMKSGLVEYETMAKQTLGVEK</sequence>